<sequence length="157" mass="17190">MSAREHPQAVDMPRYTPAVYRRRLYQVILALYMAVLVGCAGMMIGSWLNDRAIESNMGRALATVSDVGWLRTTADFQDADGIYHSPPTGLLYPTGLGEGQQVWVNYAFDNPDLVKVEGREWTLSIIPALSSAVVSTLIAAALWWSVGAITRRAESGS</sequence>
<dbReference type="EMBL" id="BJNB01000007">
    <property type="protein sequence ID" value="GEB97254.1"/>
    <property type="molecule type" value="Genomic_DNA"/>
</dbReference>
<keyword evidence="1" id="KW-0812">Transmembrane</keyword>
<keyword evidence="1" id="KW-1133">Transmembrane helix</keyword>
<organism evidence="2 3">
    <name type="scientific">Corynebacterium flavescens</name>
    <dbReference type="NCBI Taxonomy" id="28028"/>
    <lineage>
        <taxon>Bacteria</taxon>
        <taxon>Bacillati</taxon>
        <taxon>Actinomycetota</taxon>
        <taxon>Actinomycetes</taxon>
        <taxon>Mycobacteriales</taxon>
        <taxon>Corynebacteriaceae</taxon>
        <taxon>Corynebacterium</taxon>
    </lineage>
</organism>
<accession>A0AB73B5T5</accession>
<dbReference type="Proteomes" id="UP000315353">
    <property type="component" value="Unassembled WGS sequence"/>
</dbReference>
<comment type="caution">
    <text evidence="2">The sequence shown here is derived from an EMBL/GenBank/DDBJ whole genome shotgun (WGS) entry which is preliminary data.</text>
</comment>
<keyword evidence="1" id="KW-0472">Membrane</keyword>
<proteinExistence type="predicted"/>
<dbReference type="AlphaFoldDB" id="A0AB73B5T5"/>
<protein>
    <submittedName>
        <fullName evidence="2">Membrane protein</fullName>
    </submittedName>
</protein>
<feature type="transmembrane region" description="Helical" evidence="1">
    <location>
        <begin position="24"/>
        <end position="48"/>
    </location>
</feature>
<evidence type="ECO:0000313" key="3">
    <source>
        <dbReference type="Proteomes" id="UP000315353"/>
    </source>
</evidence>
<reference evidence="2 3" key="1">
    <citation type="submission" date="2019-06" db="EMBL/GenBank/DDBJ databases">
        <title>Whole genome shotgun sequence of Corynebacterium flavescens NBRC 14136.</title>
        <authorList>
            <person name="Hosoyama A."/>
            <person name="Uohara A."/>
            <person name="Ohji S."/>
            <person name="Ichikawa N."/>
        </authorList>
    </citation>
    <scope>NUCLEOTIDE SEQUENCE [LARGE SCALE GENOMIC DNA]</scope>
    <source>
        <strain evidence="2 3">NBRC 14136</strain>
    </source>
</reference>
<evidence type="ECO:0000256" key="1">
    <source>
        <dbReference type="SAM" id="Phobius"/>
    </source>
</evidence>
<feature type="transmembrane region" description="Helical" evidence="1">
    <location>
        <begin position="121"/>
        <end position="144"/>
    </location>
</feature>
<evidence type="ECO:0000313" key="2">
    <source>
        <dbReference type="EMBL" id="GEB97254.1"/>
    </source>
</evidence>
<gene>
    <name evidence="2" type="ORF">CFL01nite_07490</name>
</gene>
<name>A0AB73B5T5_CORFL</name>